<dbReference type="Gene3D" id="1.20.5.320">
    <property type="entry name" value="6-Phosphogluconate Dehydrogenase, domain 3"/>
    <property type="match status" value="1"/>
</dbReference>
<evidence type="ECO:0000256" key="15">
    <source>
        <dbReference type="RuleBase" id="RU000485"/>
    </source>
</evidence>
<evidence type="ECO:0000256" key="14">
    <source>
        <dbReference type="PIRSR" id="PIRSR000109-2"/>
    </source>
</evidence>
<keyword evidence="18" id="KW-1185">Reference proteome</keyword>
<keyword evidence="9 15" id="KW-0311">Gluconate utilization</keyword>
<evidence type="ECO:0000256" key="3">
    <source>
        <dbReference type="ARBA" id="ARBA00008419"/>
    </source>
</evidence>
<dbReference type="SUPFAM" id="SSF51735">
    <property type="entry name" value="NAD(P)-binding Rossmann-fold domains"/>
    <property type="match status" value="1"/>
</dbReference>
<dbReference type="InterPro" id="IPR006183">
    <property type="entry name" value="Pgluconate_DH"/>
</dbReference>
<feature type="binding site" evidence="14">
    <location>
        <position position="474"/>
    </location>
    <ligand>
        <name>substrate</name>
        <note>ligand shared between dimeric partners</note>
    </ligand>
</feature>
<evidence type="ECO:0000256" key="1">
    <source>
        <dbReference type="ARBA" id="ARBA00002526"/>
    </source>
</evidence>
<comment type="function">
    <text evidence="1 12">Catalyzes the oxidative decarboxylation of 6-phosphogluconate to ribulose 5-phosphate and CO(2), with concomitant reduction of NADP to NADPH.</text>
</comment>
<dbReference type="InterPro" id="IPR013328">
    <property type="entry name" value="6PGD_dom2"/>
</dbReference>
<dbReference type="GO" id="GO:0050661">
    <property type="term" value="F:NADP binding"/>
    <property type="evidence" value="ECO:0007669"/>
    <property type="project" value="InterPro"/>
</dbReference>
<evidence type="ECO:0000256" key="6">
    <source>
        <dbReference type="ARBA" id="ARBA00018193"/>
    </source>
</evidence>
<gene>
    <name evidence="17" type="ORF">SAMN05920897_11338</name>
</gene>
<dbReference type="RefSeq" id="WP_327077626.1">
    <property type="nucleotide sequence ID" value="NZ_FTMS01000013.1"/>
</dbReference>
<dbReference type="PANTHER" id="PTHR11811">
    <property type="entry name" value="6-PHOSPHOGLUCONATE DEHYDROGENASE"/>
    <property type="match status" value="1"/>
</dbReference>
<evidence type="ECO:0000256" key="11">
    <source>
        <dbReference type="ARBA" id="ARBA00048640"/>
    </source>
</evidence>
<evidence type="ECO:0000256" key="12">
    <source>
        <dbReference type="PIRNR" id="PIRNR000109"/>
    </source>
</evidence>
<keyword evidence="8 12" id="KW-0560">Oxidoreductase</keyword>
<dbReference type="InterPro" id="IPR006115">
    <property type="entry name" value="6PGDH_NADP-bd"/>
</dbReference>
<feature type="binding site" description="in other chain" evidence="14">
    <location>
        <position position="280"/>
    </location>
    <ligand>
        <name>substrate</name>
        <note>ligand shared between dimeric partners</note>
    </ligand>
</feature>
<feature type="binding site" description="in other chain" evidence="14">
    <location>
        <position position="122"/>
    </location>
    <ligand>
        <name>substrate</name>
        <note>ligand shared between dimeric partners</note>
    </ligand>
</feature>
<dbReference type="PROSITE" id="PS00461">
    <property type="entry name" value="6PGD"/>
    <property type="match status" value="1"/>
</dbReference>
<accession>A0A1N6UWP9</accession>
<feature type="binding site" evidence="14">
    <location>
        <position position="480"/>
    </location>
    <ligand>
        <name>substrate</name>
        <note>ligand shared between dimeric partners</note>
    </ligand>
</feature>
<dbReference type="SMART" id="SM01350">
    <property type="entry name" value="6PGD"/>
    <property type="match status" value="1"/>
</dbReference>
<dbReference type="Proteomes" id="UP000186400">
    <property type="component" value="Unassembled WGS sequence"/>
</dbReference>
<dbReference type="InterPro" id="IPR036291">
    <property type="entry name" value="NAD(P)-bd_dom_sf"/>
</dbReference>
<dbReference type="NCBIfam" id="TIGR00873">
    <property type="entry name" value="gnd"/>
    <property type="match status" value="1"/>
</dbReference>
<dbReference type="PRINTS" id="PR00076">
    <property type="entry name" value="6PGDHDRGNASE"/>
</dbReference>
<feature type="binding site" description="in other chain" evidence="14">
    <location>
        <begin position="206"/>
        <end position="207"/>
    </location>
    <ligand>
        <name>substrate</name>
        <note>ligand shared between dimeric partners</note>
    </ligand>
</feature>
<feature type="binding site" description="in other chain" evidence="14">
    <location>
        <position position="307"/>
    </location>
    <ligand>
        <name>substrate</name>
        <note>ligand shared between dimeric partners</note>
    </ligand>
</feature>
<dbReference type="InterPro" id="IPR008927">
    <property type="entry name" value="6-PGluconate_DH-like_C_sf"/>
</dbReference>
<dbReference type="FunFam" id="3.40.50.720:FF:000007">
    <property type="entry name" value="6-phosphogluconate dehydrogenase, decarboxylating"/>
    <property type="match status" value="1"/>
</dbReference>
<dbReference type="EC" id="1.1.1.44" evidence="5 12"/>
<dbReference type="Pfam" id="PF00393">
    <property type="entry name" value="6PGD"/>
    <property type="match status" value="1"/>
</dbReference>
<comment type="similarity">
    <text evidence="3 12 15">Belongs to the 6-phosphogluconate dehydrogenase family.</text>
</comment>
<dbReference type="Pfam" id="PF03446">
    <property type="entry name" value="NAD_binding_2"/>
    <property type="match status" value="1"/>
</dbReference>
<dbReference type="FunFam" id="1.10.1040.10:FF:000032">
    <property type="entry name" value="6-phosphogluconate dehydrogenase, decarboxylating"/>
    <property type="match status" value="1"/>
</dbReference>
<dbReference type="GO" id="GO:0006098">
    <property type="term" value="P:pentose-phosphate shunt"/>
    <property type="evidence" value="ECO:0007669"/>
    <property type="project" value="UniProtKB-UniPathway"/>
</dbReference>
<dbReference type="InterPro" id="IPR006114">
    <property type="entry name" value="6PGDH_C"/>
</dbReference>
<feature type="binding site" description="in other chain" evidence="14">
    <location>
        <position position="211"/>
    </location>
    <ligand>
        <name>substrate</name>
        <note>ligand shared between dimeric partners</note>
    </ligand>
</feature>
<dbReference type="UniPathway" id="UPA00115">
    <property type="reaction ID" value="UER00410"/>
</dbReference>
<dbReference type="SUPFAM" id="SSF48179">
    <property type="entry name" value="6-phosphogluconate dehydrogenase C-terminal domain-like"/>
    <property type="match status" value="1"/>
</dbReference>
<feature type="binding site" description="in other chain" evidence="14">
    <location>
        <begin position="148"/>
        <end position="150"/>
    </location>
    <ligand>
        <name>substrate</name>
        <note>ligand shared between dimeric partners</note>
    </ligand>
</feature>
<dbReference type="Gene3D" id="1.10.1040.10">
    <property type="entry name" value="N-(1-d-carboxylethyl)-l-norvaline Dehydrogenase, domain 2"/>
    <property type="match status" value="1"/>
</dbReference>
<dbReference type="AlphaFoldDB" id="A0A1N6UWP9"/>
<proteinExistence type="inferred from homology"/>
<evidence type="ECO:0000313" key="17">
    <source>
        <dbReference type="EMBL" id="SIQ69676.1"/>
    </source>
</evidence>
<dbReference type="EMBL" id="FTMS01000013">
    <property type="protein sequence ID" value="SIQ69676.1"/>
    <property type="molecule type" value="Genomic_DNA"/>
</dbReference>
<evidence type="ECO:0000259" key="16">
    <source>
        <dbReference type="SMART" id="SM01350"/>
    </source>
</evidence>
<evidence type="ECO:0000256" key="8">
    <source>
        <dbReference type="ARBA" id="ARBA00023002"/>
    </source>
</evidence>
<dbReference type="Gene3D" id="3.40.50.720">
    <property type="entry name" value="NAD(P)-binding Rossmann-like Domain"/>
    <property type="match status" value="1"/>
</dbReference>
<feature type="domain" description="6-phosphogluconate dehydrogenase C-terminal" evidence="16">
    <location>
        <begin position="199"/>
        <end position="498"/>
    </location>
</feature>
<sequence>MHHATERARPATALTGMKESRLAELGIIGQAVMGRNLALNACEKGIPVAVYDREASLIQAASDEAEGALPLIPATSLEEFLSLLERPRKILFMIKAGKPVENLLEEILPHLAPGDIVIDGGNSHYQDTARRCTALKNRGIRFIGAGISGGEEGARSGPSIMPGGDESAWPLVAPILQALAAKSPRGTSCCSWIGRGGAGHFVKMIHNGIEYAEMQAIAEAYHLMKDLLGMSNQAMHEAVSLWTRGPLKSYLLEITASILIHPDSDGSPLLEKILDQAGQKGTGKWSVLEGLDRNVPLPSVGAAVCARQLSSLRSERCQAADIFGRISATSSPASPGSLAKSEPASLLRDLEKALLANRVVTYAQGFEVIRVAAQQEQWQIDLAELARIWTRGCIIRTPLLEDIARACHADPSQTNLLLTPPLAEILRDASGGWRRLVAAGISAEVPLPALASGLTFFDGYKSRTLPANLIQAMRDYFGAHLYQRKNDEPGKYHHTNWTGAGGAVSSSLYNA</sequence>
<dbReference type="InterPro" id="IPR006184">
    <property type="entry name" value="6PGdom_BS"/>
</dbReference>
<evidence type="ECO:0000256" key="9">
    <source>
        <dbReference type="ARBA" id="ARBA00023064"/>
    </source>
</evidence>
<comment type="catalytic activity">
    <reaction evidence="11 12 15">
        <text>6-phospho-D-gluconate + NADP(+) = D-ribulose 5-phosphate + CO2 + NADPH</text>
        <dbReference type="Rhea" id="RHEA:10116"/>
        <dbReference type="ChEBI" id="CHEBI:16526"/>
        <dbReference type="ChEBI" id="CHEBI:57783"/>
        <dbReference type="ChEBI" id="CHEBI:58121"/>
        <dbReference type="ChEBI" id="CHEBI:58349"/>
        <dbReference type="ChEBI" id="CHEBI:58759"/>
        <dbReference type="EC" id="1.1.1.44"/>
    </reaction>
</comment>
<dbReference type="NCBIfam" id="NF006765">
    <property type="entry name" value="PRK09287.1"/>
    <property type="match status" value="1"/>
</dbReference>
<evidence type="ECO:0000256" key="10">
    <source>
        <dbReference type="ARBA" id="ARBA00023126"/>
    </source>
</evidence>
<dbReference type="PIRSF" id="PIRSF000109">
    <property type="entry name" value="6PGD"/>
    <property type="match status" value="1"/>
</dbReference>
<name>A0A1N6UWP9_9SPIO</name>
<evidence type="ECO:0000256" key="7">
    <source>
        <dbReference type="ARBA" id="ARBA00022857"/>
    </source>
</evidence>
<evidence type="ECO:0000256" key="2">
    <source>
        <dbReference type="ARBA" id="ARBA00004874"/>
    </source>
</evidence>
<protein>
    <recommendedName>
        <fullName evidence="6 12">6-phosphogluconate dehydrogenase, decarboxylating</fullName>
        <ecNumber evidence="5 12">1.1.1.44</ecNumber>
    </recommendedName>
</protein>
<feature type="active site" description="Proton acceptor" evidence="13">
    <location>
        <position position="203"/>
    </location>
</feature>
<comment type="pathway">
    <text evidence="2 12 15">Carbohydrate degradation; pentose phosphate pathway; D-ribulose 5-phosphate from D-glucose 6-phosphate (oxidative stage): step 3/3.</text>
</comment>
<dbReference type="GO" id="GO:0004616">
    <property type="term" value="F:phosphogluconate dehydrogenase (decarboxylating) activity"/>
    <property type="evidence" value="ECO:0007669"/>
    <property type="project" value="UniProtKB-EC"/>
</dbReference>
<organism evidence="17 18">
    <name type="scientific">Alkalispirochaeta americana</name>
    <dbReference type="NCBI Taxonomy" id="159291"/>
    <lineage>
        <taxon>Bacteria</taxon>
        <taxon>Pseudomonadati</taxon>
        <taxon>Spirochaetota</taxon>
        <taxon>Spirochaetia</taxon>
        <taxon>Spirochaetales</taxon>
        <taxon>Spirochaetaceae</taxon>
        <taxon>Alkalispirochaeta</taxon>
    </lineage>
</organism>
<feature type="active site" description="Proton donor" evidence="13">
    <location>
        <position position="210"/>
    </location>
</feature>
<keyword evidence="10 12" id="KW-0570">Pentose shunt</keyword>
<evidence type="ECO:0000313" key="18">
    <source>
        <dbReference type="Proteomes" id="UP000186400"/>
    </source>
</evidence>
<comment type="subunit">
    <text evidence="4 12">Homodimer.</text>
</comment>
<dbReference type="FunFam" id="1.20.5.320:FF:000002">
    <property type="entry name" value="6-phosphogluconate dehydrogenase, decarboxylating"/>
    <property type="match status" value="1"/>
</dbReference>
<evidence type="ECO:0000256" key="5">
    <source>
        <dbReference type="ARBA" id="ARBA00013011"/>
    </source>
</evidence>
<dbReference type="STRING" id="159291.SAMN05920897_11338"/>
<dbReference type="InterPro" id="IPR006113">
    <property type="entry name" value="6PGDH_Gnd/GntZ"/>
</dbReference>
<keyword evidence="7 12" id="KW-0521">NADP</keyword>
<evidence type="ECO:0000256" key="13">
    <source>
        <dbReference type="PIRSR" id="PIRSR000109-1"/>
    </source>
</evidence>
<reference evidence="18" key="1">
    <citation type="submission" date="2017-01" db="EMBL/GenBank/DDBJ databases">
        <authorList>
            <person name="Varghese N."/>
            <person name="Submissions S."/>
        </authorList>
    </citation>
    <scope>NUCLEOTIDE SEQUENCE [LARGE SCALE GENOMIC DNA]</scope>
    <source>
        <strain evidence="18">ASpG1</strain>
    </source>
</reference>
<evidence type="ECO:0000256" key="4">
    <source>
        <dbReference type="ARBA" id="ARBA00011738"/>
    </source>
</evidence>
<dbReference type="GO" id="GO:0019521">
    <property type="term" value="P:D-gluconate metabolic process"/>
    <property type="evidence" value="ECO:0007669"/>
    <property type="project" value="UniProtKB-KW"/>
</dbReference>